<protein>
    <submittedName>
        <fullName evidence="3">Uncharacterized protein</fullName>
    </submittedName>
</protein>
<evidence type="ECO:0000313" key="4">
    <source>
        <dbReference type="Proteomes" id="UP000824223"/>
    </source>
</evidence>
<evidence type="ECO:0000256" key="1">
    <source>
        <dbReference type="SAM" id="MobiDB-lite"/>
    </source>
</evidence>
<feature type="region of interest" description="Disordered" evidence="1">
    <location>
        <begin position="75"/>
        <end position="202"/>
    </location>
</feature>
<feature type="transmembrane region" description="Helical" evidence="2">
    <location>
        <begin position="7"/>
        <end position="29"/>
    </location>
</feature>
<proteinExistence type="predicted"/>
<feature type="transmembrane region" description="Helical" evidence="2">
    <location>
        <begin position="35"/>
        <end position="59"/>
    </location>
</feature>
<keyword evidence="2" id="KW-0812">Transmembrane</keyword>
<sequence>MNKNTGYVLRIVLGGYLVWLGISILTQALNEKPSNMTFICVAGGFFIVLGAAYVIFNLIKLSGIKIKRKEKPADVDESVGEAVQEAVPAPPKLEGLTGGEKPQETEEKADIADVSKGEETAEAKPAESVMPEKAKEHTEKTEEQVETETRIKEAEQTEIEQQIRAERGNDGALAEEDADIVEIPDGEETQDAEEIETDYEEK</sequence>
<accession>A0A9D2KHF2</accession>
<reference evidence="3" key="2">
    <citation type="submission" date="2021-04" db="EMBL/GenBank/DDBJ databases">
        <authorList>
            <person name="Gilroy R."/>
        </authorList>
    </citation>
    <scope>NUCLEOTIDE SEQUENCE</scope>
    <source>
        <strain evidence="3">ChiSjej2B20-11307</strain>
    </source>
</reference>
<dbReference type="Proteomes" id="UP000824223">
    <property type="component" value="Unassembled WGS sequence"/>
</dbReference>
<keyword evidence="2" id="KW-0472">Membrane</keyword>
<organism evidence="3 4">
    <name type="scientific">Candidatus Mediterraneibacter pullicola</name>
    <dbReference type="NCBI Taxonomy" id="2838682"/>
    <lineage>
        <taxon>Bacteria</taxon>
        <taxon>Bacillati</taxon>
        <taxon>Bacillota</taxon>
        <taxon>Clostridia</taxon>
        <taxon>Lachnospirales</taxon>
        <taxon>Lachnospiraceae</taxon>
        <taxon>Mediterraneibacter</taxon>
    </lineage>
</organism>
<dbReference type="EMBL" id="DXAK01000005">
    <property type="protein sequence ID" value="HJA05729.1"/>
    <property type="molecule type" value="Genomic_DNA"/>
</dbReference>
<evidence type="ECO:0000313" key="3">
    <source>
        <dbReference type="EMBL" id="HJA05729.1"/>
    </source>
</evidence>
<dbReference type="AlphaFoldDB" id="A0A9D2KHF2"/>
<keyword evidence="2" id="KW-1133">Transmembrane helix</keyword>
<gene>
    <name evidence="3" type="ORF">H9798_01075</name>
</gene>
<evidence type="ECO:0000256" key="2">
    <source>
        <dbReference type="SAM" id="Phobius"/>
    </source>
</evidence>
<reference evidence="3" key="1">
    <citation type="journal article" date="2021" name="PeerJ">
        <title>Extensive microbial diversity within the chicken gut microbiome revealed by metagenomics and culture.</title>
        <authorList>
            <person name="Gilroy R."/>
            <person name="Ravi A."/>
            <person name="Getino M."/>
            <person name="Pursley I."/>
            <person name="Horton D.L."/>
            <person name="Alikhan N.F."/>
            <person name="Baker D."/>
            <person name="Gharbi K."/>
            <person name="Hall N."/>
            <person name="Watson M."/>
            <person name="Adriaenssens E.M."/>
            <person name="Foster-Nyarko E."/>
            <person name="Jarju S."/>
            <person name="Secka A."/>
            <person name="Antonio M."/>
            <person name="Oren A."/>
            <person name="Chaudhuri R.R."/>
            <person name="La Ragione R."/>
            <person name="Hildebrand F."/>
            <person name="Pallen M.J."/>
        </authorList>
    </citation>
    <scope>NUCLEOTIDE SEQUENCE</scope>
    <source>
        <strain evidence="3">ChiSjej2B20-11307</strain>
    </source>
</reference>
<comment type="caution">
    <text evidence="3">The sequence shown here is derived from an EMBL/GenBank/DDBJ whole genome shotgun (WGS) entry which is preliminary data.</text>
</comment>
<name>A0A9D2KHF2_9FIRM</name>
<feature type="compositionally biased region" description="Basic and acidic residues" evidence="1">
    <location>
        <begin position="101"/>
        <end position="169"/>
    </location>
</feature>
<feature type="compositionally biased region" description="Acidic residues" evidence="1">
    <location>
        <begin position="173"/>
        <end position="202"/>
    </location>
</feature>